<dbReference type="InterPro" id="IPR045584">
    <property type="entry name" value="Pilin-like"/>
</dbReference>
<accession>A0A2D3WBT8</accession>
<dbReference type="Proteomes" id="UP000228859">
    <property type="component" value="Unassembled WGS sequence"/>
</dbReference>
<dbReference type="SUPFAM" id="SSF54523">
    <property type="entry name" value="Pili subunits"/>
    <property type="match status" value="1"/>
</dbReference>
<reference evidence="1 2" key="1">
    <citation type="journal article" date="2017" name="Front. Microbiol.">
        <title>Comparative Genomic Analysis of the Class Epsilonproteobacteria and Proposed Reclassification to Epsilonbacteraeota (phyl. nov.).</title>
        <authorList>
            <person name="Waite D.W."/>
            <person name="Vanwonterghem I."/>
            <person name="Rinke C."/>
            <person name="Parks D.H."/>
            <person name="Zhang Y."/>
            <person name="Takai K."/>
            <person name="Sievert S.M."/>
            <person name="Simon J."/>
            <person name="Campbell B.J."/>
            <person name="Hanson T.E."/>
            <person name="Woyke T."/>
            <person name="Klotz M.G."/>
            <person name="Hugenholtz P."/>
        </authorList>
    </citation>
    <scope>NUCLEOTIDE SEQUENCE [LARGE SCALE GENOMIC DNA]</scope>
    <source>
        <strain evidence="1">UBA12443</strain>
    </source>
</reference>
<comment type="caution">
    <text evidence="1">The sequence shown here is derived from an EMBL/GenBank/DDBJ whole genome shotgun (WGS) entry which is preliminary data.</text>
</comment>
<dbReference type="AlphaFoldDB" id="A0A2D3WBT8"/>
<sequence length="173" mass="18339">MKRYGFTMIELVFVIVVLGILAAVAIPRFSATRDDAEVAKTRSDIASIRASIVAERQSRLLQGSTMFIDKLHDNANANLFTGTDAGTLIPAVVGVPARPLMQYGIATRANVNGHWQPGPVAGAAGADGRATWNYTYLMGGVNVVFTYTPATGTFTCNRAGAGNAGVFCRNLID</sequence>
<dbReference type="RefSeq" id="WP_303663232.1">
    <property type="nucleotide sequence ID" value="NZ_DLUI01000165.1"/>
</dbReference>
<dbReference type="EMBL" id="DLUI01000165">
    <property type="protein sequence ID" value="DAB37365.1"/>
    <property type="molecule type" value="Genomic_DNA"/>
</dbReference>
<proteinExistence type="predicted"/>
<evidence type="ECO:0000313" key="1">
    <source>
        <dbReference type="EMBL" id="DAB37365.1"/>
    </source>
</evidence>
<gene>
    <name evidence="1" type="ORF">CFH83_11345</name>
</gene>
<protein>
    <submittedName>
        <fullName evidence="1">Prepilin-type cleavage/methylation domain-containing protein</fullName>
    </submittedName>
</protein>
<dbReference type="Gene3D" id="3.30.700.10">
    <property type="entry name" value="Glycoprotein, Type 4 Pilin"/>
    <property type="match status" value="1"/>
</dbReference>
<dbReference type="NCBIfam" id="TIGR02532">
    <property type="entry name" value="IV_pilin_GFxxxE"/>
    <property type="match status" value="1"/>
</dbReference>
<evidence type="ECO:0000313" key="2">
    <source>
        <dbReference type="Proteomes" id="UP000228859"/>
    </source>
</evidence>
<name>A0A2D3WBT8_9BACT</name>
<dbReference type="InterPro" id="IPR012902">
    <property type="entry name" value="N_methyl_site"/>
</dbReference>
<dbReference type="Pfam" id="PF07963">
    <property type="entry name" value="N_methyl"/>
    <property type="match status" value="1"/>
</dbReference>
<organism evidence="1 2">
    <name type="scientific">Sulfuricurvum kujiense</name>
    <dbReference type="NCBI Taxonomy" id="148813"/>
    <lineage>
        <taxon>Bacteria</taxon>
        <taxon>Pseudomonadati</taxon>
        <taxon>Campylobacterota</taxon>
        <taxon>Epsilonproteobacteria</taxon>
        <taxon>Campylobacterales</taxon>
        <taxon>Sulfurimonadaceae</taxon>
        <taxon>Sulfuricurvum</taxon>
    </lineage>
</organism>